<keyword evidence="2 5" id="KW-0812">Transmembrane</keyword>
<evidence type="ECO:0000313" key="7">
    <source>
        <dbReference type="Proteomes" id="UP000030653"/>
    </source>
</evidence>
<dbReference type="InterPro" id="IPR036019">
    <property type="entry name" value="MscL_channel"/>
</dbReference>
<dbReference type="PANTHER" id="PTHR30266:SF2">
    <property type="entry name" value="LARGE-CONDUCTANCE MECHANOSENSITIVE CHANNEL"/>
    <property type="match status" value="1"/>
</dbReference>
<dbReference type="OrthoDB" id="10010920at2759"/>
<comment type="subcellular location">
    <subcellularLocation>
        <location evidence="1">Membrane</location>
        <topology evidence="1">Multi-pass membrane protein</topology>
    </subcellularLocation>
</comment>
<dbReference type="Proteomes" id="UP000030653">
    <property type="component" value="Unassembled WGS sequence"/>
</dbReference>
<evidence type="ECO:0000313" key="6">
    <source>
        <dbReference type="EMBL" id="EJT98414.1"/>
    </source>
</evidence>
<dbReference type="OMA" id="WAERFED"/>
<sequence>MNNEGWDEARESLLETNQKIITRVRSAWRGFIEFAARDNVLEVAVGLMLGAAFTGVVSSLVSDIILPPLSLLPFMGKNLEEKFLVLKHGHTSHMRYDTLTQAAEDGAVTMAWGLFLNNVFHFLGLGLSLYLLAQFYGWVSSDSIIKHTVRCSYCRKEISPKAKRCYLCTSWLDGREDYPRTALGT</sequence>
<keyword evidence="4 5" id="KW-0472">Membrane</keyword>
<dbReference type="Gene3D" id="1.10.1200.120">
    <property type="entry name" value="Large-conductance mechanosensitive channel, MscL, domain 1"/>
    <property type="match status" value="1"/>
</dbReference>
<dbReference type="EMBL" id="JH795873">
    <property type="protein sequence ID" value="EJT98414.1"/>
    <property type="molecule type" value="Genomic_DNA"/>
</dbReference>
<organism evidence="6 7">
    <name type="scientific">Dacryopinax primogenitus (strain DJM 731)</name>
    <name type="common">Brown rot fungus</name>
    <dbReference type="NCBI Taxonomy" id="1858805"/>
    <lineage>
        <taxon>Eukaryota</taxon>
        <taxon>Fungi</taxon>
        <taxon>Dikarya</taxon>
        <taxon>Basidiomycota</taxon>
        <taxon>Agaricomycotina</taxon>
        <taxon>Dacrymycetes</taxon>
        <taxon>Dacrymycetales</taxon>
        <taxon>Dacrymycetaceae</taxon>
        <taxon>Dacryopinax</taxon>
    </lineage>
</organism>
<dbReference type="STRING" id="1858805.M5FSX5"/>
<reference evidence="6 7" key="1">
    <citation type="journal article" date="2012" name="Science">
        <title>The Paleozoic origin of enzymatic lignin decomposition reconstructed from 31 fungal genomes.</title>
        <authorList>
            <person name="Floudas D."/>
            <person name="Binder M."/>
            <person name="Riley R."/>
            <person name="Barry K."/>
            <person name="Blanchette R.A."/>
            <person name="Henrissat B."/>
            <person name="Martinez A.T."/>
            <person name="Otillar R."/>
            <person name="Spatafora J.W."/>
            <person name="Yadav J.S."/>
            <person name="Aerts A."/>
            <person name="Benoit I."/>
            <person name="Boyd A."/>
            <person name="Carlson A."/>
            <person name="Copeland A."/>
            <person name="Coutinho P.M."/>
            <person name="de Vries R.P."/>
            <person name="Ferreira P."/>
            <person name="Findley K."/>
            <person name="Foster B."/>
            <person name="Gaskell J."/>
            <person name="Glotzer D."/>
            <person name="Gorecki P."/>
            <person name="Heitman J."/>
            <person name="Hesse C."/>
            <person name="Hori C."/>
            <person name="Igarashi K."/>
            <person name="Jurgens J.A."/>
            <person name="Kallen N."/>
            <person name="Kersten P."/>
            <person name="Kohler A."/>
            <person name="Kuees U."/>
            <person name="Kumar T.K.A."/>
            <person name="Kuo A."/>
            <person name="LaButti K."/>
            <person name="Larrondo L.F."/>
            <person name="Lindquist E."/>
            <person name="Ling A."/>
            <person name="Lombard V."/>
            <person name="Lucas S."/>
            <person name="Lundell T."/>
            <person name="Martin R."/>
            <person name="McLaughlin D.J."/>
            <person name="Morgenstern I."/>
            <person name="Morin E."/>
            <person name="Murat C."/>
            <person name="Nagy L.G."/>
            <person name="Nolan M."/>
            <person name="Ohm R.A."/>
            <person name="Patyshakuliyeva A."/>
            <person name="Rokas A."/>
            <person name="Ruiz-Duenas F.J."/>
            <person name="Sabat G."/>
            <person name="Salamov A."/>
            <person name="Samejima M."/>
            <person name="Schmutz J."/>
            <person name="Slot J.C."/>
            <person name="St John F."/>
            <person name="Stenlid J."/>
            <person name="Sun H."/>
            <person name="Sun S."/>
            <person name="Syed K."/>
            <person name="Tsang A."/>
            <person name="Wiebenga A."/>
            <person name="Young D."/>
            <person name="Pisabarro A."/>
            <person name="Eastwood D.C."/>
            <person name="Martin F."/>
            <person name="Cullen D."/>
            <person name="Grigoriev I.V."/>
            <person name="Hibbett D.S."/>
        </authorList>
    </citation>
    <scope>NUCLEOTIDE SEQUENCE [LARGE SCALE GENOMIC DNA]</scope>
    <source>
        <strain evidence="6 7">DJM-731 SS1</strain>
    </source>
</reference>
<gene>
    <name evidence="6" type="ORF">DACRYDRAFT_24490</name>
</gene>
<dbReference type="GO" id="GO:0016020">
    <property type="term" value="C:membrane"/>
    <property type="evidence" value="ECO:0007669"/>
    <property type="project" value="UniProtKB-SubCell"/>
</dbReference>
<feature type="transmembrane region" description="Helical" evidence="5">
    <location>
        <begin position="119"/>
        <end position="139"/>
    </location>
</feature>
<keyword evidence="3 5" id="KW-1133">Transmembrane helix</keyword>
<dbReference type="InterPro" id="IPR037673">
    <property type="entry name" value="MSC/AndL"/>
</dbReference>
<dbReference type="GeneID" id="63688757"/>
<evidence type="ECO:0000256" key="1">
    <source>
        <dbReference type="ARBA" id="ARBA00004141"/>
    </source>
</evidence>
<accession>M5FSX5</accession>
<keyword evidence="7" id="KW-1185">Reference proteome</keyword>
<evidence type="ECO:0000256" key="5">
    <source>
        <dbReference type="SAM" id="Phobius"/>
    </source>
</evidence>
<evidence type="ECO:0000256" key="2">
    <source>
        <dbReference type="ARBA" id="ARBA00022692"/>
    </source>
</evidence>
<evidence type="ECO:0000256" key="4">
    <source>
        <dbReference type="ARBA" id="ARBA00023136"/>
    </source>
</evidence>
<dbReference type="AlphaFoldDB" id="M5FSX5"/>
<dbReference type="SUPFAM" id="SSF81330">
    <property type="entry name" value="Gated mechanosensitive channel"/>
    <property type="match status" value="1"/>
</dbReference>
<proteinExistence type="predicted"/>
<feature type="transmembrane region" description="Helical" evidence="5">
    <location>
        <begin position="43"/>
        <end position="66"/>
    </location>
</feature>
<dbReference type="GO" id="GO:0008381">
    <property type="term" value="F:mechanosensitive monoatomic ion channel activity"/>
    <property type="evidence" value="ECO:0007669"/>
    <property type="project" value="TreeGrafter"/>
</dbReference>
<dbReference type="Pfam" id="PF01741">
    <property type="entry name" value="MscL"/>
    <property type="match status" value="1"/>
</dbReference>
<dbReference type="PANTHER" id="PTHR30266">
    <property type="entry name" value="MECHANOSENSITIVE CHANNEL MSCL"/>
    <property type="match status" value="1"/>
</dbReference>
<protein>
    <submittedName>
        <fullName evidence="6">Ion channel</fullName>
    </submittedName>
</protein>
<evidence type="ECO:0000256" key="3">
    <source>
        <dbReference type="ARBA" id="ARBA00022989"/>
    </source>
</evidence>
<dbReference type="HOGENOM" id="CLU_095787_2_0_1"/>
<name>M5FSX5_DACPD</name>
<dbReference type="RefSeq" id="XP_040625312.1">
    <property type="nucleotide sequence ID" value="XM_040773695.1"/>
</dbReference>